<evidence type="ECO:0000313" key="2">
    <source>
        <dbReference type="Proteomes" id="UP000314294"/>
    </source>
</evidence>
<keyword evidence="2" id="KW-1185">Reference proteome</keyword>
<dbReference type="Proteomes" id="UP000314294">
    <property type="component" value="Unassembled WGS sequence"/>
</dbReference>
<organism evidence="1 2">
    <name type="scientific">Liparis tanakae</name>
    <name type="common">Tanaka's snailfish</name>
    <dbReference type="NCBI Taxonomy" id="230148"/>
    <lineage>
        <taxon>Eukaryota</taxon>
        <taxon>Metazoa</taxon>
        <taxon>Chordata</taxon>
        <taxon>Craniata</taxon>
        <taxon>Vertebrata</taxon>
        <taxon>Euteleostomi</taxon>
        <taxon>Actinopterygii</taxon>
        <taxon>Neopterygii</taxon>
        <taxon>Teleostei</taxon>
        <taxon>Neoteleostei</taxon>
        <taxon>Acanthomorphata</taxon>
        <taxon>Eupercaria</taxon>
        <taxon>Perciformes</taxon>
        <taxon>Cottioidei</taxon>
        <taxon>Cottales</taxon>
        <taxon>Liparidae</taxon>
        <taxon>Liparis</taxon>
    </lineage>
</organism>
<dbReference type="EMBL" id="SRLO01002026">
    <property type="protein sequence ID" value="TNN34173.1"/>
    <property type="molecule type" value="Genomic_DNA"/>
</dbReference>
<proteinExistence type="predicted"/>
<gene>
    <name evidence="1" type="ORF">EYF80_055663</name>
</gene>
<dbReference type="AlphaFoldDB" id="A0A4Z2EZQ0"/>
<comment type="caution">
    <text evidence="1">The sequence shown here is derived from an EMBL/GenBank/DDBJ whole genome shotgun (WGS) entry which is preliminary data.</text>
</comment>
<accession>A0A4Z2EZQ0</accession>
<protein>
    <submittedName>
        <fullName evidence="1">Uncharacterized protein</fullName>
    </submittedName>
</protein>
<reference evidence="1 2" key="1">
    <citation type="submission" date="2019-03" db="EMBL/GenBank/DDBJ databases">
        <title>First draft genome of Liparis tanakae, snailfish: a comprehensive survey of snailfish specific genes.</title>
        <authorList>
            <person name="Kim W."/>
            <person name="Song I."/>
            <person name="Jeong J.-H."/>
            <person name="Kim D."/>
            <person name="Kim S."/>
            <person name="Ryu S."/>
            <person name="Song J.Y."/>
            <person name="Lee S.K."/>
        </authorList>
    </citation>
    <scope>NUCLEOTIDE SEQUENCE [LARGE SCALE GENOMIC DNA]</scope>
    <source>
        <tissue evidence="1">Muscle</tissue>
    </source>
</reference>
<name>A0A4Z2EZQ0_9TELE</name>
<sequence>MCESFDMFKSKLMGGNGFPSYSALTQVSCFNRHFDCKGSYSWSMAQVTILRMRCTALPFSRTSRGPTASLLMDVSWTAAGTASSALGAEKS</sequence>
<evidence type="ECO:0000313" key="1">
    <source>
        <dbReference type="EMBL" id="TNN34173.1"/>
    </source>
</evidence>